<evidence type="ECO:0000259" key="1">
    <source>
        <dbReference type="PROSITE" id="PS51819"/>
    </source>
</evidence>
<accession>A0A347UJ46</accession>
<dbReference type="CDD" id="cd07264">
    <property type="entry name" value="VOC_like"/>
    <property type="match status" value="1"/>
</dbReference>
<sequence>MIFRYTILYVQDVKATLDFFNAAFGLKTAFLHESGDYGELDTGQTKLAVSSIELMQQLGKSPATKPVTNPSFEIAFETDDVAGALAKAVRAGAKQVQEVQEMPWGQTTAYVRLPEGILVEICTEVQAP</sequence>
<dbReference type="PANTHER" id="PTHR21366">
    <property type="entry name" value="GLYOXALASE FAMILY PROTEIN"/>
    <property type="match status" value="1"/>
</dbReference>
<dbReference type="PROSITE" id="PS51819">
    <property type="entry name" value="VOC"/>
    <property type="match status" value="1"/>
</dbReference>
<gene>
    <name evidence="2" type="ORF">BAR1_13625</name>
</gene>
<dbReference type="Gene3D" id="3.10.180.10">
    <property type="entry name" value="2,3-Dihydroxybiphenyl 1,2-Dioxygenase, domain 1"/>
    <property type="match status" value="1"/>
</dbReference>
<reference evidence="2 3" key="1">
    <citation type="submission" date="2018-09" db="EMBL/GenBank/DDBJ databases">
        <title>Profundibacter amoris BAR1 gen. nov., sp. nov., a new member of the Roseobacter clade isolated at Lokis Castle Vent Field on the Arctic Mid-Oceanic Ridge.</title>
        <authorList>
            <person name="Le Moine Bauer S."/>
            <person name="Sjoeberg A.G."/>
            <person name="L'Haridon S."/>
            <person name="Stokke R."/>
            <person name="Roalkvam I."/>
            <person name="Steen I.H."/>
            <person name="Dahle H."/>
        </authorList>
    </citation>
    <scope>NUCLEOTIDE SEQUENCE [LARGE SCALE GENOMIC DNA]</scope>
    <source>
        <strain evidence="2 3">BAR1</strain>
    </source>
</reference>
<dbReference type="InterPro" id="IPR029068">
    <property type="entry name" value="Glyas_Bleomycin-R_OHBP_Dase"/>
</dbReference>
<evidence type="ECO:0000313" key="2">
    <source>
        <dbReference type="EMBL" id="AXX98874.1"/>
    </source>
</evidence>
<dbReference type="SUPFAM" id="SSF54593">
    <property type="entry name" value="Glyoxalase/Bleomycin resistance protein/Dihydroxybiphenyl dioxygenase"/>
    <property type="match status" value="1"/>
</dbReference>
<name>A0A347UJ46_9RHOB</name>
<dbReference type="InterPro" id="IPR050383">
    <property type="entry name" value="GlyoxalaseI/FosfomycinResist"/>
</dbReference>
<dbReference type="Pfam" id="PF00903">
    <property type="entry name" value="Glyoxalase"/>
    <property type="match status" value="1"/>
</dbReference>
<dbReference type="KEGG" id="pamo:BAR1_13625"/>
<dbReference type="EMBL" id="CP032125">
    <property type="protein sequence ID" value="AXX98874.1"/>
    <property type="molecule type" value="Genomic_DNA"/>
</dbReference>
<protein>
    <submittedName>
        <fullName evidence="2">VOC family protein</fullName>
    </submittedName>
</protein>
<dbReference type="PANTHER" id="PTHR21366:SF22">
    <property type="entry name" value="VOC DOMAIN-CONTAINING PROTEIN"/>
    <property type="match status" value="1"/>
</dbReference>
<dbReference type="AlphaFoldDB" id="A0A347UJ46"/>
<dbReference type="Proteomes" id="UP000261704">
    <property type="component" value="Chromosome"/>
</dbReference>
<dbReference type="RefSeq" id="WP_118943528.1">
    <property type="nucleotide sequence ID" value="NZ_CP032125.1"/>
</dbReference>
<dbReference type="InterPro" id="IPR037523">
    <property type="entry name" value="VOC_core"/>
</dbReference>
<evidence type="ECO:0000313" key="3">
    <source>
        <dbReference type="Proteomes" id="UP000261704"/>
    </source>
</evidence>
<dbReference type="InterPro" id="IPR004360">
    <property type="entry name" value="Glyas_Fos-R_dOase_dom"/>
</dbReference>
<dbReference type="OrthoDB" id="9798430at2"/>
<proteinExistence type="predicted"/>
<keyword evidence="3" id="KW-1185">Reference proteome</keyword>
<organism evidence="2 3">
    <name type="scientific">Profundibacter amoris</name>
    <dbReference type="NCBI Taxonomy" id="2171755"/>
    <lineage>
        <taxon>Bacteria</taxon>
        <taxon>Pseudomonadati</taxon>
        <taxon>Pseudomonadota</taxon>
        <taxon>Alphaproteobacteria</taxon>
        <taxon>Rhodobacterales</taxon>
        <taxon>Paracoccaceae</taxon>
        <taxon>Profundibacter</taxon>
    </lineage>
</organism>
<feature type="domain" description="VOC" evidence="1">
    <location>
        <begin position="2"/>
        <end position="124"/>
    </location>
</feature>